<keyword evidence="4" id="KW-1185">Reference proteome</keyword>
<comment type="caution">
    <text evidence="3">The sequence shown here is derived from an EMBL/GenBank/DDBJ whole genome shotgun (WGS) entry which is preliminary data.</text>
</comment>
<evidence type="ECO:0000313" key="4">
    <source>
        <dbReference type="Proteomes" id="UP000237968"/>
    </source>
</evidence>
<accession>A0A2S9XW94</accession>
<gene>
    <name evidence="3" type="ORF">ENSA5_34870</name>
</gene>
<feature type="region of interest" description="Disordered" evidence="1">
    <location>
        <begin position="100"/>
        <end position="125"/>
    </location>
</feature>
<dbReference type="Proteomes" id="UP000237968">
    <property type="component" value="Unassembled WGS sequence"/>
</dbReference>
<keyword evidence="2" id="KW-1133">Transmembrane helix</keyword>
<dbReference type="AlphaFoldDB" id="A0A2S9XW94"/>
<sequence>MFTWIRIIGAVAVIVFALWGVGVGLWQQSPGLPDDQADCSYRVELMRARLLALMDRSPSRADTGTEADEDFANLLRETHAACGDASPDLLHKLERIDDEHARERERRRQSAAARAELSALEGFPR</sequence>
<organism evidence="3 4">
    <name type="scientific">Enhygromyxa salina</name>
    <dbReference type="NCBI Taxonomy" id="215803"/>
    <lineage>
        <taxon>Bacteria</taxon>
        <taxon>Pseudomonadati</taxon>
        <taxon>Myxococcota</taxon>
        <taxon>Polyangia</taxon>
        <taxon>Nannocystales</taxon>
        <taxon>Nannocystaceae</taxon>
        <taxon>Enhygromyxa</taxon>
    </lineage>
</organism>
<evidence type="ECO:0000256" key="1">
    <source>
        <dbReference type="SAM" id="MobiDB-lite"/>
    </source>
</evidence>
<dbReference type="EMBL" id="PVNK01000162">
    <property type="protein sequence ID" value="PRP97104.1"/>
    <property type="molecule type" value="Genomic_DNA"/>
</dbReference>
<keyword evidence="2" id="KW-0472">Membrane</keyword>
<name>A0A2S9XW94_9BACT</name>
<protein>
    <submittedName>
        <fullName evidence="3">Uncharacterized protein</fullName>
    </submittedName>
</protein>
<keyword evidence="2" id="KW-0812">Transmembrane</keyword>
<evidence type="ECO:0000313" key="3">
    <source>
        <dbReference type="EMBL" id="PRP97104.1"/>
    </source>
</evidence>
<evidence type="ECO:0000256" key="2">
    <source>
        <dbReference type="SAM" id="Phobius"/>
    </source>
</evidence>
<proteinExistence type="predicted"/>
<reference evidence="3 4" key="1">
    <citation type="submission" date="2018-03" db="EMBL/GenBank/DDBJ databases">
        <title>Draft Genome Sequences of the Obligatory Marine Myxobacteria Enhygromyxa salina SWB005.</title>
        <authorList>
            <person name="Poehlein A."/>
            <person name="Moghaddam J.A."/>
            <person name="Harms H."/>
            <person name="Alanjari M."/>
            <person name="Koenig G.M."/>
            <person name="Daniel R."/>
            <person name="Schaeberle T.F."/>
        </authorList>
    </citation>
    <scope>NUCLEOTIDE SEQUENCE [LARGE SCALE GENOMIC DNA]</scope>
    <source>
        <strain evidence="3 4">SWB005</strain>
    </source>
</reference>
<feature type="transmembrane region" description="Helical" evidence="2">
    <location>
        <begin position="7"/>
        <end position="26"/>
    </location>
</feature>
<feature type="compositionally biased region" description="Low complexity" evidence="1">
    <location>
        <begin position="110"/>
        <end position="125"/>
    </location>
</feature>